<evidence type="ECO:0000313" key="1">
    <source>
        <dbReference type="EMBL" id="GFS40858.1"/>
    </source>
</evidence>
<evidence type="ECO:0000313" key="2">
    <source>
        <dbReference type="Proteomes" id="UP000585474"/>
    </source>
</evidence>
<organism evidence="1 2">
    <name type="scientific">Actinidia rufa</name>
    <dbReference type="NCBI Taxonomy" id="165716"/>
    <lineage>
        <taxon>Eukaryota</taxon>
        <taxon>Viridiplantae</taxon>
        <taxon>Streptophyta</taxon>
        <taxon>Embryophyta</taxon>
        <taxon>Tracheophyta</taxon>
        <taxon>Spermatophyta</taxon>
        <taxon>Magnoliopsida</taxon>
        <taxon>eudicotyledons</taxon>
        <taxon>Gunneridae</taxon>
        <taxon>Pentapetalae</taxon>
        <taxon>asterids</taxon>
        <taxon>Ericales</taxon>
        <taxon>Actinidiaceae</taxon>
        <taxon>Actinidia</taxon>
    </lineage>
</organism>
<accession>A0A7J0DRD9</accession>
<dbReference type="AlphaFoldDB" id="A0A7J0DRD9"/>
<dbReference type="Proteomes" id="UP000585474">
    <property type="component" value="Unassembled WGS sequence"/>
</dbReference>
<reference evidence="2" key="1">
    <citation type="submission" date="2019-07" db="EMBL/GenBank/DDBJ databases">
        <title>De Novo Assembly of kiwifruit Actinidia rufa.</title>
        <authorList>
            <person name="Sugita-Konishi S."/>
            <person name="Sato K."/>
            <person name="Mori E."/>
            <person name="Abe Y."/>
            <person name="Kisaki G."/>
            <person name="Hamano K."/>
            <person name="Suezawa K."/>
            <person name="Otani M."/>
            <person name="Fukuda T."/>
            <person name="Manabe T."/>
            <person name="Gomi K."/>
            <person name="Tabuchi M."/>
            <person name="Akimitsu K."/>
            <person name="Kataoka I."/>
        </authorList>
    </citation>
    <scope>NUCLEOTIDE SEQUENCE [LARGE SCALE GENOMIC DNA]</scope>
    <source>
        <strain evidence="2">cv. Fuchu</strain>
    </source>
</reference>
<keyword evidence="2" id="KW-1185">Reference proteome</keyword>
<protein>
    <submittedName>
        <fullName evidence="1">Uncharacterized protein</fullName>
    </submittedName>
</protein>
<dbReference type="EMBL" id="BJWL01000361">
    <property type="protein sequence ID" value="GFS40858.1"/>
    <property type="molecule type" value="Genomic_DNA"/>
</dbReference>
<dbReference type="OrthoDB" id="436852at2759"/>
<gene>
    <name evidence="1" type="ORF">Acr_00g0070910</name>
</gene>
<comment type="caution">
    <text evidence="1">The sequence shown here is derived from an EMBL/GenBank/DDBJ whole genome shotgun (WGS) entry which is preliminary data.</text>
</comment>
<sequence length="129" mass="14771">MSGLDLSGCKKRKRGERVFKFRNFGERGHPVDWNGGFWQNVKGLLEFGQLESDLCCGRASWSFQLEVHRHPPVHVSLVVVEEPVEVHRHCKYCQYVVEEVVQPNKEKIVSSVKAARAITRPKDISELKA</sequence>
<name>A0A7J0DRD9_9ERIC</name>
<proteinExistence type="predicted"/>